<keyword evidence="3" id="KW-0479">Metal-binding</keyword>
<evidence type="ECO:0000259" key="6">
    <source>
        <dbReference type="Pfam" id="PF07516"/>
    </source>
</evidence>
<evidence type="ECO:0000256" key="2">
    <source>
        <dbReference type="ARBA" id="ARBA00022490"/>
    </source>
</evidence>
<comment type="caution">
    <text evidence="7">The sequence shown here is derived from an EMBL/GenBank/DDBJ whole genome shotgun (WGS) entry which is preliminary data.</text>
</comment>
<dbReference type="GO" id="GO:0031522">
    <property type="term" value="C:cell envelope Sec protein transport complex"/>
    <property type="evidence" value="ECO:0007669"/>
    <property type="project" value="TreeGrafter"/>
</dbReference>
<dbReference type="GO" id="GO:0006605">
    <property type="term" value="P:protein targeting"/>
    <property type="evidence" value="ECO:0007669"/>
    <property type="project" value="InterPro"/>
</dbReference>
<dbReference type="InterPro" id="IPR036266">
    <property type="entry name" value="SecA_Wing/Scaffold_sf"/>
</dbReference>
<keyword evidence="4" id="KW-0862">Zinc</keyword>
<accession>A0A645HJK6</accession>
<evidence type="ECO:0000256" key="1">
    <source>
        <dbReference type="ARBA" id="ARBA00001947"/>
    </source>
</evidence>
<evidence type="ECO:0000256" key="5">
    <source>
        <dbReference type="SAM" id="MobiDB-lite"/>
    </source>
</evidence>
<dbReference type="GO" id="GO:0005886">
    <property type="term" value="C:plasma membrane"/>
    <property type="evidence" value="ECO:0007669"/>
    <property type="project" value="TreeGrafter"/>
</dbReference>
<dbReference type="InterPro" id="IPR011116">
    <property type="entry name" value="SecA_Wing/Scaffold"/>
</dbReference>
<comment type="cofactor">
    <cofactor evidence="1">
        <name>Zn(2+)</name>
        <dbReference type="ChEBI" id="CHEBI:29105"/>
    </cofactor>
</comment>
<feature type="region of interest" description="Disordered" evidence="5">
    <location>
        <begin position="82"/>
        <end position="123"/>
    </location>
</feature>
<dbReference type="GO" id="GO:0017038">
    <property type="term" value="P:protein import"/>
    <property type="evidence" value="ECO:0007669"/>
    <property type="project" value="InterPro"/>
</dbReference>
<dbReference type="Gene3D" id="1.10.3060.10">
    <property type="entry name" value="Helical scaffold and wing domains of SecA"/>
    <property type="match status" value="1"/>
</dbReference>
<proteinExistence type="predicted"/>
<organism evidence="7">
    <name type="scientific">bioreactor metagenome</name>
    <dbReference type="NCBI Taxonomy" id="1076179"/>
    <lineage>
        <taxon>unclassified sequences</taxon>
        <taxon>metagenomes</taxon>
        <taxon>ecological metagenomes</taxon>
    </lineage>
</organism>
<name>A0A645HJK6_9ZZZZ</name>
<dbReference type="Pfam" id="PF07516">
    <property type="entry name" value="SecA_SW"/>
    <property type="match status" value="1"/>
</dbReference>
<evidence type="ECO:0000256" key="3">
    <source>
        <dbReference type="ARBA" id="ARBA00022723"/>
    </source>
</evidence>
<evidence type="ECO:0000313" key="7">
    <source>
        <dbReference type="EMBL" id="MPN39201.1"/>
    </source>
</evidence>
<dbReference type="GO" id="GO:0005829">
    <property type="term" value="C:cytosol"/>
    <property type="evidence" value="ECO:0007669"/>
    <property type="project" value="TreeGrafter"/>
</dbReference>
<dbReference type="GO" id="GO:0006886">
    <property type="term" value="P:intracellular protein transport"/>
    <property type="evidence" value="ECO:0007669"/>
    <property type="project" value="InterPro"/>
</dbReference>
<dbReference type="SUPFAM" id="SSF81886">
    <property type="entry name" value="Helical scaffold and wing domains of SecA"/>
    <property type="match status" value="1"/>
</dbReference>
<keyword evidence="2" id="KW-0963">Cytoplasm</keyword>
<dbReference type="InterPro" id="IPR004027">
    <property type="entry name" value="SEC_C_motif"/>
</dbReference>
<dbReference type="Pfam" id="PF02810">
    <property type="entry name" value="SEC-C"/>
    <property type="match status" value="1"/>
</dbReference>
<dbReference type="PANTHER" id="PTHR30612:SF0">
    <property type="entry name" value="CHLOROPLAST PROTEIN-TRANSPORTING ATPASE"/>
    <property type="match status" value="1"/>
</dbReference>
<dbReference type="InterPro" id="IPR000185">
    <property type="entry name" value="SecA"/>
</dbReference>
<dbReference type="GO" id="GO:0043952">
    <property type="term" value="P:protein transport by the Sec complex"/>
    <property type="evidence" value="ECO:0007669"/>
    <property type="project" value="TreeGrafter"/>
</dbReference>
<gene>
    <name evidence="7" type="primary">secA_51</name>
    <name evidence="7" type="ORF">SDC9_186729</name>
</gene>
<protein>
    <submittedName>
        <fullName evidence="7">Protein translocase subunit SecA</fullName>
    </submittedName>
</protein>
<sequence length="133" mass="15180">MRELERNVLLRSVDTRWMDHIDAMDRLRDGIGLRAYAQRDPVNEYKMESYDMFDEMVRLLQEDSVRALYQLRIEKAPERREVAKPMRAVGAGDAAPSPRPGTQQIKKGEKVGRNSPCPCGSGKKYKNCHGANS</sequence>
<evidence type="ECO:0000256" key="4">
    <source>
        <dbReference type="ARBA" id="ARBA00022833"/>
    </source>
</evidence>
<feature type="domain" description="SecA Wing/Scaffold" evidence="6">
    <location>
        <begin position="1"/>
        <end position="71"/>
    </location>
</feature>
<dbReference type="AlphaFoldDB" id="A0A645HJK6"/>
<dbReference type="EMBL" id="VSSQ01094878">
    <property type="protein sequence ID" value="MPN39201.1"/>
    <property type="molecule type" value="Genomic_DNA"/>
</dbReference>
<dbReference type="GO" id="GO:0005524">
    <property type="term" value="F:ATP binding"/>
    <property type="evidence" value="ECO:0007669"/>
    <property type="project" value="InterPro"/>
</dbReference>
<dbReference type="GO" id="GO:0046872">
    <property type="term" value="F:metal ion binding"/>
    <property type="evidence" value="ECO:0007669"/>
    <property type="project" value="UniProtKB-KW"/>
</dbReference>
<reference evidence="7" key="1">
    <citation type="submission" date="2019-08" db="EMBL/GenBank/DDBJ databases">
        <authorList>
            <person name="Kucharzyk K."/>
            <person name="Murdoch R.W."/>
            <person name="Higgins S."/>
            <person name="Loffler F."/>
        </authorList>
    </citation>
    <scope>NUCLEOTIDE SEQUENCE</scope>
</reference>
<dbReference type="PANTHER" id="PTHR30612">
    <property type="entry name" value="SECA INNER MEMBRANE COMPONENT OF SEC PROTEIN SECRETION SYSTEM"/>
    <property type="match status" value="1"/>
</dbReference>